<name>A0A6A7CBA2_9PEZI</name>
<evidence type="ECO:0000256" key="1">
    <source>
        <dbReference type="SAM" id="MobiDB-lite"/>
    </source>
</evidence>
<proteinExistence type="predicted"/>
<feature type="region of interest" description="Disordered" evidence="1">
    <location>
        <begin position="216"/>
        <end position="273"/>
    </location>
</feature>
<reference evidence="2" key="1">
    <citation type="journal article" date="2020" name="Stud. Mycol.">
        <title>101 Dothideomycetes genomes: a test case for predicting lifestyles and emergence of pathogens.</title>
        <authorList>
            <person name="Haridas S."/>
            <person name="Albert R."/>
            <person name="Binder M."/>
            <person name="Bloem J."/>
            <person name="Labutti K."/>
            <person name="Salamov A."/>
            <person name="Andreopoulos B."/>
            <person name="Baker S."/>
            <person name="Barry K."/>
            <person name="Bills G."/>
            <person name="Bluhm B."/>
            <person name="Cannon C."/>
            <person name="Castanera R."/>
            <person name="Culley D."/>
            <person name="Daum C."/>
            <person name="Ezra D."/>
            <person name="Gonzalez J."/>
            <person name="Henrissat B."/>
            <person name="Kuo A."/>
            <person name="Liang C."/>
            <person name="Lipzen A."/>
            <person name="Lutzoni F."/>
            <person name="Magnuson J."/>
            <person name="Mondo S."/>
            <person name="Nolan M."/>
            <person name="Ohm R."/>
            <person name="Pangilinan J."/>
            <person name="Park H.-J."/>
            <person name="Ramirez L."/>
            <person name="Alfaro M."/>
            <person name="Sun H."/>
            <person name="Tritt A."/>
            <person name="Yoshinaga Y."/>
            <person name="Zwiers L.-H."/>
            <person name="Turgeon B."/>
            <person name="Goodwin S."/>
            <person name="Spatafora J."/>
            <person name="Crous P."/>
            <person name="Grigoriev I."/>
        </authorList>
    </citation>
    <scope>NUCLEOTIDE SEQUENCE</scope>
    <source>
        <strain evidence="2">CBS 480.64</strain>
    </source>
</reference>
<sequence length="273" mass="29474">MTPPLYSQPPLTILFILTNQPTMSEPKPFNPPLGPQPYTPALYLPTPTNLLITKTPTKNFLARTNNTTTPLLLTKRNPLTSRLKFFTPNTKKPLFALDPSPKKSQTTHTKYPFIITVDDSPSGRHSTVSFANASAESRSVQLLCRSNWDLSLTEVLLGERFVAKIVPSEKVNSREVMVEPMVDLSMIMAVVVVVAEWKVKKGGGILAGLEEEMLGRGGKESSRKGRKERELVVRSAKRSGNAGGIGTGMQLNALAHGDGRGDGGGHGDGGVSG</sequence>
<dbReference type="Proteomes" id="UP000799421">
    <property type="component" value="Unassembled WGS sequence"/>
</dbReference>
<protein>
    <submittedName>
        <fullName evidence="2">Uncharacterized protein</fullName>
    </submittedName>
</protein>
<gene>
    <name evidence="2" type="ORF">K470DRAFT_286180</name>
</gene>
<evidence type="ECO:0000313" key="3">
    <source>
        <dbReference type="Proteomes" id="UP000799421"/>
    </source>
</evidence>
<evidence type="ECO:0000313" key="2">
    <source>
        <dbReference type="EMBL" id="KAF2864245.1"/>
    </source>
</evidence>
<accession>A0A6A7CBA2</accession>
<dbReference type="AlphaFoldDB" id="A0A6A7CBA2"/>
<organism evidence="2 3">
    <name type="scientific">Piedraia hortae CBS 480.64</name>
    <dbReference type="NCBI Taxonomy" id="1314780"/>
    <lineage>
        <taxon>Eukaryota</taxon>
        <taxon>Fungi</taxon>
        <taxon>Dikarya</taxon>
        <taxon>Ascomycota</taxon>
        <taxon>Pezizomycotina</taxon>
        <taxon>Dothideomycetes</taxon>
        <taxon>Dothideomycetidae</taxon>
        <taxon>Capnodiales</taxon>
        <taxon>Piedraiaceae</taxon>
        <taxon>Piedraia</taxon>
    </lineage>
</organism>
<dbReference type="EMBL" id="MU005958">
    <property type="protein sequence ID" value="KAF2864245.1"/>
    <property type="molecule type" value="Genomic_DNA"/>
</dbReference>
<feature type="compositionally biased region" description="Basic and acidic residues" evidence="1">
    <location>
        <begin position="216"/>
        <end position="232"/>
    </location>
</feature>
<keyword evidence="3" id="KW-1185">Reference proteome</keyword>